<protein>
    <submittedName>
        <fullName evidence="1">Uncharacterized protein</fullName>
    </submittedName>
</protein>
<evidence type="ECO:0000313" key="2">
    <source>
        <dbReference type="Proteomes" id="UP000436822"/>
    </source>
</evidence>
<dbReference type="EMBL" id="BLJE01000002">
    <property type="protein sequence ID" value="GFE64438.1"/>
    <property type="molecule type" value="Genomic_DNA"/>
</dbReference>
<dbReference type="Proteomes" id="UP000436822">
    <property type="component" value="Unassembled WGS sequence"/>
</dbReference>
<proteinExistence type="predicted"/>
<gene>
    <name evidence="1" type="ORF">KIN_15120</name>
</gene>
<keyword evidence="2" id="KW-1185">Reference proteome</keyword>
<comment type="caution">
    <text evidence="1">The sequence shown here is derived from an EMBL/GenBank/DDBJ whole genome shotgun (WGS) entry which is preliminary data.</text>
</comment>
<organism evidence="1 2">
    <name type="scientific">Litoreibacter roseus</name>
    <dbReference type="NCBI Taxonomy" id="2601869"/>
    <lineage>
        <taxon>Bacteria</taxon>
        <taxon>Pseudomonadati</taxon>
        <taxon>Pseudomonadota</taxon>
        <taxon>Alphaproteobacteria</taxon>
        <taxon>Rhodobacterales</taxon>
        <taxon>Roseobacteraceae</taxon>
        <taxon>Litoreibacter</taxon>
    </lineage>
</organism>
<dbReference type="AlphaFoldDB" id="A0A6N6JGM3"/>
<name>A0A6N6JGM3_9RHOB</name>
<accession>A0A6N6JGM3</accession>
<reference evidence="1 2" key="1">
    <citation type="submission" date="2019-12" db="EMBL/GenBank/DDBJ databases">
        <title>Litoreibacter badius sp. nov., a novel bacteriochlorophyll a-containing bacterium in the genus Litoreibacter.</title>
        <authorList>
            <person name="Kanamuro M."/>
            <person name="Takabe Y."/>
            <person name="Mori K."/>
            <person name="Takaichi S."/>
            <person name="Hanada S."/>
        </authorList>
    </citation>
    <scope>NUCLEOTIDE SEQUENCE [LARGE SCALE GENOMIC DNA]</scope>
    <source>
        <strain evidence="1 2">K6</strain>
    </source>
</reference>
<sequence length="66" mass="7781">MIWEILTLDFKMVRDRTYPDFVPNHEEVRVGRGEASAEIMRLDHGMGFIAFIDSPVREGRYSLRPR</sequence>
<evidence type="ECO:0000313" key="1">
    <source>
        <dbReference type="EMBL" id="GFE64438.1"/>
    </source>
</evidence>
<dbReference type="RefSeq" id="WP_174239104.1">
    <property type="nucleotide sequence ID" value="NZ_BLJE01000002.1"/>
</dbReference>